<comment type="caution">
    <text evidence="1">The sequence shown here is derived from an EMBL/GenBank/DDBJ whole genome shotgun (WGS) entry which is preliminary data.</text>
</comment>
<name>A0ACB8EXV4_9SAUR</name>
<evidence type="ECO:0000313" key="1">
    <source>
        <dbReference type="EMBL" id="KAH7997635.1"/>
    </source>
</evidence>
<dbReference type="Proteomes" id="UP000827872">
    <property type="component" value="Linkage Group LG12"/>
</dbReference>
<evidence type="ECO:0000313" key="2">
    <source>
        <dbReference type="Proteomes" id="UP000827872"/>
    </source>
</evidence>
<protein>
    <submittedName>
        <fullName evidence="1">Uncharacterized protein</fullName>
    </submittedName>
</protein>
<proteinExistence type="predicted"/>
<dbReference type="EMBL" id="CM037625">
    <property type="protein sequence ID" value="KAH7997635.1"/>
    <property type="molecule type" value="Genomic_DNA"/>
</dbReference>
<reference evidence="1" key="1">
    <citation type="submission" date="2021-08" db="EMBL/GenBank/DDBJ databases">
        <title>The first chromosome-level gecko genome reveals the dynamic sex chromosomes of Neotropical dwarf geckos (Sphaerodactylidae: Sphaerodactylus).</title>
        <authorList>
            <person name="Pinto B.J."/>
            <person name="Keating S.E."/>
            <person name="Gamble T."/>
        </authorList>
    </citation>
    <scope>NUCLEOTIDE SEQUENCE</scope>
    <source>
        <strain evidence="1">TG3544</strain>
    </source>
</reference>
<keyword evidence="2" id="KW-1185">Reference proteome</keyword>
<gene>
    <name evidence="1" type="ORF">K3G42_004431</name>
</gene>
<accession>A0ACB8EXV4</accession>
<sequence length="148" mass="16104">MSQDTKRVAIKISSFPPYAAAKSLLNKKTDGVKAQTNSTKGSAGVTSPKGTLPPAALSELERHLDGPSVLMLTSEELPNLQCRVNRADNHPNHPCSASEKCPGLELDESPGFHNWVTIPWEMLLGIPFHLECGIKVSLREHLMVIMGH</sequence>
<organism evidence="1 2">
    <name type="scientific">Sphaerodactylus townsendi</name>
    <dbReference type="NCBI Taxonomy" id="933632"/>
    <lineage>
        <taxon>Eukaryota</taxon>
        <taxon>Metazoa</taxon>
        <taxon>Chordata</taxon>
        <taxon>Craniata</taxon>
        <taxon>Vertebrata</taxon>
        <taxon>Euteleostomi</taxon>
        <taxon>Lepidosauria</taxon>
        <taxon>Squamata</taxon>
        <taxon>Bifurcata</taxon>
        <taxon>Gekkota</taxon>
        <taxon>Sphaerodactylidae</taxon>
        <taxon>Sphaerodactylus</taxon>
    </lineage>
</organism>